<reference evidence="1 2" key="1">
    <citation type="journal article" date="2019" name="PLoS Biol.">
        <title>Sex chromosomes control vertical transmission of feminizing Wolbachia symbionts in an isopod.</title>
        <authorList>
            <person name="Becking T."/>
            <person name="Chebbi M.A."/>
            <person name="Giraud I."/>
            <person name="Moumen B."/>
            <person name="Laverre T."/>
            <person name="Caubet Y."/>
            <person name="Peccoud J."/>
            <person name="Gilbert C."/>
            <person name="Cordaux R."/>
        </authorList>
    </citation>
    <scope>NUCLEOTIDE SEQUENCE [LARGE SCALE GENOMIC DNA]</scope>
    <source>
        <strain evidence="1">ANa2</strain>
        <tissue evidence="1">Whole body excluding digestive tract and cuticle</tissue>
    </source>
</reference>
<sequence length="141" mass="16643">MSLLAIGARKGSCISFCLIIYYYCFGSKAAYISSAWSFLIAWPSVSSILPFYLQRWCHKTCLTRLLRNEFHEIFEAWELTHYENPKRCHSLLYDIKKDDNIERTFSFYCRVQTIFFRKHGNSCDRGFTHLDIKKINFVAGL</sequence>
<gene>
    <name evidence="1" type="ORF">Anas_11136</name>
</gene>
<dbReference type="Proteomes" id="UP000326759">
    <property type="component" value="Unassembled WGS sequence"/>
</dbReference>
<feature type="non-terminal residue" evidence="1">
    <location>
        <position position="141"/>
    </location>
</feature>
<evidence type="ECO:0000313" key="2">
    <source>
        <dbReference type="Proteomes" id="UP000326759"/>
    </source>
</evidence>
<protein>
    <submittedName>
        <fullName evidence="1">Uncharacterized protein</fullName>
    </submittedName>
</protein>
<accession>A0A5N5T9B2</accession>
<evidence type="ECO:0000313" key="1">
    <source>
        <dbReference type="EMBL" id="KAB7502867.1"/>
    </source>
</evidence>
<proteinExistence type="predicted"/>
<organism evidence="1 2">
    <name type="scientific">Armadillidium nasatum</name>
    <dbReference type="NCBI Taxonomy" id="96803"/>
    <lineage>
        <taxon>Eukaryota</taxon>
        <taxon>Metazoa</taxon>
        <taxon>Ecdysozoa</taxon>
        <taxon>Arthropoda</taxon>
        <taxon>Crustacea</taxon>
        <taxon>Multicrustacea</taxon>
        <taxon>Malacostraca</taxon>
        <taxon>Eumalacostraca</taxon>
        <taxon>Peracarida</taxon>
        <taxon>Isopoda</taxon>
        <taxon>Oniscidea</taxon>
        <taxon>Crinocheta</taxon>
        <taxon>Armadillidiidae</taxon>
        <taxon>Armadillidium</taxon>
    </lineage>
</organism>
<dbReference type="EMBL" id="SEYY01006550">
    <property type="protein sequence ID" value="KAB7502867.1"/>
    <property type="molecule type" value="Genomic_DNA"/>
</dbReference>
<name>A0A5N5T9B2_9CRUS</name>
<keyword evidence="2" id="KW-1185">Reference proteome</keyword>
<dbReference type="AlphaFoldDB" id="A0A5N5T9B2"/>
<comment type="caution">
    <text evidence="1">The sequence shown here is derived from an EMBL/GenBank/DDBJ whole genome shotgun (WGS) entry which is preliminary data.</text>
</comment>